<evidence type="ECO:0000313" key="3">
    <source>
        <dbReference type="Proteomes" id="UP000676565"/>
    </source>
</evidence>
<protein>
    <submittedName>
        <fullName evidence="2">Transposase</fullName>
    </submittedName>
</protein>
<evidence type="ECO:0000313" key="2">
    <source>
        <dbReference type="EMBL" id="MBP3957629.1"/>
    </source>
</evidence>
<comment type="caution">
    <text evidence="2">The sequence shown here is derived from an EMBL/GenBank/DDBJ whole genome shotgun (WGS) entry which is preliminary data.</text>
</comment>
<dbReference type="InterPro" id="IPR039365">
    <property type="entry name" value="IS701-like"/>
</dbReference>
<reference evidence="2 3" key="1">
    <citation type="submission" date="2021-04" db="EMBL/GenBank/DDBJ databases">
        <authorList>
            <person name="Ivanova A."/>
        </authorList>
    </citation>
    <scope>NUCLEOTIDE SEQUENCE [LARGE SCALE GENOMIC DNA]</scope>
    <source>
        <strain evidence="2 3">G18</strain>
    </source>
</reference>
<dbReference type="EMBL" id="JAGKQQ010000001">
    <property type="protein sequence ID" value="MBP3957629.1"/>
    <property type="molecule type" value="Genomic_DNA"/>
</dbReference>
<accession>A0ABS5BV90</accession>
<dbReference type="Proteomes" id="UP000676565">
    <property type="component" value="Unassembled WGS sequence"/>
</dbReference>
<proteinExistence type="predicted"/>
<evidence type="ECO:0000259" key="1">
    <source>
        <dbReference type="Pfam" id="PF13546"/>
    </source>
</evidence>
<sequence>MEGAGASQDAREATPELVPPITGSRLARFEGYVSAFRPVFHRSDQLLRFRAYVRGLLERTERKNVESIATAARRVMMVESNLGQALQHFVSHSPWDARRLLAAVRNFSVAPRPDPAAIWVVHDGVFAKKGRHSVGVQRQYARSVGKKINCQVGVFVARVGPAGYFPLAARLYLPASWLREHADSDERALPAEYREPATKAEIALRLIDDLRSEGDAPGAVTGEAEYIGGTGFRDGLTARGLVAREDLAAPLAEARRRFEWLKNELGLDHFEGRAWHGWHHHVSLVFAAYGFLCGEEGMELPPFRAPTPLPSVD</sequence>
<keyword evidence="3" id="KW-1185">Reference proteome</keyword>
<dbReference type="PANTHER" id="PTHR33627">
    <property type="entry name" value="TRANSPOSASE"/>
    <property type="match status" value="1"/>
</dbReference>
<dbReference type="PANTHER" id="PTHR33627:SF1">
    <property type="entry name" value="TRANSPOSASE"/>
    <property type="match status" value="1"/>
</dbReference>
<name>A0ABS5BV90_9BACT</name>
<gene>
    <name evidence="2" type="ORF">J8F10_20460</name>
</gene>
<feature type="domain" description="Transposase IS701-like DDE" evidence="1">
    <location>
        <begin position="36"/>
        <end position="242"/>
    </location>
</feature>
<dbReference type="Pfam" id="PF13546">
    <property type="entry name" value="DDE_5"/>
    <property type="match status" value="1"/>
</dbReference>
<organism evidence="2 3">
    <name type="scientific">Gemmata palustris</name>
    <dbReference type="NCBI Taxonomy" id="2822762"/>
    <lineage>
        <taxon>Bacteria</taxon>
        <taxon>Pseudomonadati</taxon>
        <taxon>Planctomycetota</taxon>
        <taxon>Planctomycetia</taxon>
        <taxon>Gemmatales</taxon>
        <taxon>Gemmataceae</taxon>
        <taxon>Gemmata</taxon>
    </lineage>
</organism>
<dbReference type="InterPro" id="IPR038721">
    <property type="entry name" value="IS701-like_DDE_dom"/>
</dbReference>
<dbReference type="RefSeq" id="WP_210656876.1">
    <property type="nucleotide sequence ID" value="NZ_JAGKQQ010000001.1"/>
</dbReference>